<evidence type="ECO:0000313" key="1">
    <source>
        <dbReference type="EMBL" id="KAJ6749564.1"/>
    </source>
</evidence>
<name>A0A9Q0ZWP6_SALVM</name>
<reference evidence="1" key="2">
    <citation type="journal article" date="2023" name="Int. J. Mol. Sci.">
        <title>De Novo Assembly and Annotation of 11 Diverse Shrub Willow (Salix) Genomes Reveals Novel Gene Organization in Sex-Linked Regions.</title>
        <authorList>
            <person name="Hyden B."/>
            <person name="Feng K."/>
            <person name="Yates T.B."/>
            <person name="Jawdy S."/>
            <person name="Cereghino C."/>
            <person name="Smart L.B."/>
            <person name="Muchero W."/>
        </authorList>
    </citation>
    <scope>NUCLEOTIDE SEQUENCE [LARGE SCALE GENOMIC DNA]</scope>
    <source>
        <tissue evidence="1">Shoot tip</tissue>
    </source>
</reference>
<sequence>MEPNFSSLHPRPQKPKNVLRLALPLFQELSNSRSQETLSHIRNSLSEQNSINCENGLANTFRRGTVPADGDSFKNELTSAISIATDSSTSKISSSEVLNLTILVLSVMVLIVVSVEGMVVSAEEAIVKIGEKKKEKQELKEITQSGDFLKGEGVIYRI</sequence>
<dbReference type="AlphaFoldDB" id="A0A9Q0ZWP6"/>
<gene>
    <name evidence="1" type="ORF">OIU85_000226</name>
</gene>
<comment type="caution">
    <text evidence="1">The sequence shown here is derived from an EMBL/GenBank/DDBJ whole genome shotgun (WGS) entry which is preliminary data.</text>
</comment>
<proteinExistence type="predicted"/>
<keyword evidence="2" id="KW-1185">Reference proteome</keyword>
<organism evidence="1 2">
    <name type="scientific">Salix viminalis</name>
    <name type="common">Common osier</name>
    <name type="synonym">Basket willow</name>
    <dbReference type="NCBI Taxonomy" id="40686"/>
    <lineage>
        <taxon>Eukaryota</taxon>
        <taxon>Viridiplantae</taxon>
        <taxon>Streptophyta</taxon>
        <taxon>Embryophyta</taxon>
        <taxon>Tracheophyta</taxon>
        <taxon>Spermatophyta</taxon>
        <taxon>Magnoliopsida</taxon>
        <taxon>eudicotyledons</taxon>
        <taxon>Gunneridae</taxon>
        <taxon>Pentapetalae</taxon>
        <taxon>rosids</taxon>
        <taxon>fabids</taxon>
        <taxon>Malpighiales</taxon>
        <taxon>Salicaceae</taxon>
        <taxon>Saliceae</taxon>
        <taxon>Salix</taxon>
    </lineage>
</organism>
<evidence type="ECO:0000313" key="2">
    <source>
        <dbReference type="Proteomes" id="UP001151529"/>
    </source>
</evidence>
<reference evidence="1" key="1">
    <citation type="submission" date="2022-11" db="EMBL/GenBank/DDBJ databases">
        <authorList>
            <person name="Hyden B.L."/>
            <person name="Feng K."/>
            <person name="Yates T."/>
            <person name="Jawdy S."/>
            <person name="Smart L.B."/>
            <person name="Muchero W."/>
        </authorList>
    </citation>
    <scope>NUCLEOTIDE SEQUENCE</scope>
    <source>
        <tissue evidence="1">Shoot tip</tissue>
    </source>
</reference>
<dbReference type="EMBL" id="JAPFFL010000001">
    <property type="protein sequence ID" value="KAJ6749564.1"/>
    <property type="molecule type" value="Genomic_DNA"/>
</dbReference>
<dbReference type="Proteomes" id="UP001151529">
    <property type="component" value="Chromosome 16"/>
</dbReference>
<accession>A0A9Q0ZWP6</accession>
<protein>
    <submittedName>
        <fullName evidence="1">Uncharacterized protein</fullName>
    </submittedName>
</protein>